<dbReference type="Gene3D" id="3.30.1920.10">
    <property type="entry name" value="Baseplate protein-like domains - 2 layer sandwich fold"/>
    <property type="match status" value="1"/>
</dbReference>
<comment type="caution">
    <text evidence="1">The sequence shown here is derived from an EMBL/GenBank/DDBJ whole genome shotgun (WGS) entry which is preliminary data.</text>
</comment>
<name>A0A7C5L8T6_CALS0</name>
<reference evidence="1" key="1">
    <citation type="journal article" date="2020" name="mSystems">
        <title>Genome- and Community-Level Interaction Insights into Carbon Utilization and Element Cycling Functions of Hydrothermarchaeota in Hydrothermal Sediment.</title>
        <authorList>
            <person name="Zhou Z."/>
            <person name="Liu Y."/>
            <person name="Xu W."/>
            <person name="Pan J."/>
            <person name="Luo Z.H."/>
            <person name="Li M."/>
        </authorList>
    </citation>
    <scope>NUCLEOTIDE SEQUENCE [LARGE SCALE GENOMIC DNA]</scope>
    <source>
        <strain evidence="1">SpSt-1056</strain>
    </source>
</reference>
<evidence type="ECO:0000313" key="1">
    <source>
        <dbReference type="EMBL" id="HHK69222.1"/>
    </source>
</evidence>
<protein>
    <submittedName>
        <fullName evidence="1">Uncharacterized protein</fullName>
    </submittedName>
</protein>
<dbReference type="EMBL" id="DRWN01000070">
    <property type="protein sequence ID" value="HHK69222.1"/>
    <property type="molecule type" value="Genomic_DNA"/>
</dbReference>
<gene>
    <name evidence="1" type="ORF">ENM11_08800</name>
</gene>
<dbReference type="Gene3D" id="2.30.300.10">
    <property type="entry name" value="Baseplate protein-like domain - beta roll fold"/>
    <property type="match status" value="1"/>
</dbReference>
<proteinExistence type="predicted"/>
<sequence length="626" mass="69925">MMLYLEVFDGTNWVDKTRKCTRLRRRISARSLESLEAELVETVGVGTRVRLRKNTSTLFEGVVYEARKTRREGDVARCEITAYTDLILYDRHVVFRSYPTGTRAGTIIKDLATLETGVNVTNVDEDTTPALNSQWDIQNEVVLKIMQNVARGTNYWLRMKPGKMVFFKPKTVGAAAATIDDTKIISSEYSEDRWKLKNRVIYVGAGGQVLADVSEGAGDLPVVVHDPFLTDANEALRRANIRLELNKEYGKQLTVETTQTDFEALNVDLGDTVKVNLPSLGLNNVNMFLLEIEYDPHELRYRLTFGGRLEMFEEFFEEAVGGDVAAKFGQSPSITEEKVASTSILIDALKAASKIQAKARTVRIVNSPPLVYDSGSNIVLDDSGYVVLASGFTNGVFEWGFTPESETFTKWLRVIYDFDAGEGSVKANLLRGDNTTIKSEVDRLYEIEYLPHVTGSATEGNASEWKADGGVLTDSAMGLVNRHSINVVKTGAYVEAYYPSGRNLGWDISSQKYFVVYLYSLSPGSVEVRLYTDANNYRKASLSLAGGVWQRFEVTISTMTSVGSPTNTVDWIGFVSTLPKFNIDSDHFFYPVKREKIKLRFMLSRPSASALTPKIKYAKLVWRESG</sequence>
<dbReference type="InterPro" id="IPR023399">
    <property type="entry name" value="Baseplate-like_2-layer_sand"/>
</dbReference>
<dbReference type="Gene3D" id="3.55.50.10">
    <property type="entry name" value="Baseplate protein-like domains"/>
    <property type="match status" value="1"/>
</dbReference>
<accession>A0A7C5L8T6</accession>
<organism evidence="1">
    <name type="scientific">Caldiarchaeum subterraneum</name>
    <dbReference type="NCBI Taxonomy" id="311458"/>
    <lineage>
        <taxon>Archaea</taxon>
        <taxon>Nitrososphaerota</taxon>
        <taxon>Candidatus Caldarchaeales</taxon>
        <taxon>Candidatus Caldarchaeaceae</taxon>
        <taxon>Candidatus Caldarchaeum</taxon>
    </lineage>
</organism>
<dbReference type="AlphaFoldDB" id="A0A7C5L8T6"/>